<feature type="domain" description="DUF7745" evidence="2">
    <location>
        <begin position="16"/>
        <end position="169"/>
    </location>
</feature>
<feature type="coiled-coil region" evidence="1">
    <location>
        <begin position="373"/>
        <end position="407"/>
    </location>
</feature>
<sequence>MNITGMSEQWVTARIKQKADVLALSIYGLVIFRRALRYVDEAVLDLFIRLNKQVTPVPTILAETFRSLSACRRVGEGSHFRKLDKVSYQVFLKNYSPLKEIVAAPRRVNVLEENWIALLRNIQEDDVEWKAPWLVLDEILFRCGNFDWVPLLGIWGVVGYAPLLVLRQYRSRQFIPATHGLAQYLDVCSIITPEYTGWCSRRVNDNIPMPSLEGTRPIKEFLQVVPSELEIIMQEFERKSLEFGKRIEKLEEEKMLLRLDLDVQKLEAEKIRKENRKVEEDRDDLKIEYKKIQLSRKRVELGKTLEQWQQEIQEEKVKAGQWERKFKEIQARNEILEKSLAESQKEKCGLKARVAELGRSIHHHRSRNSAIELKASLNQIEEMKGKIDRLESVLQNCELCIEQLEARKGHWKEELHHF</sequence>
<organism evidence="3 4">
    <name type="scientific">Gossypium stocksii</name>
    <dbReference type="NCBI Taxonomy" id="47602"/>
    <lineage>
        <taxon>Eukaryota</taxon>
        <taxon>Viridiplantae</taxon>
        <taxon>Streptophyta</taxon>
        <taxon>Embryophyta</taxon>
        <taxon>Tracheophyta</taxon>
        <taxon>Spermatophyta</taxon>
        <taxon>Magnoliopsida</taxon>
        <taxon>eudicotyledons</taxon>
        <taxon>Gunneridae</taxon>
        <taxon>Pentapetalae</taxon>
        <taxon>rosids</taxon>
        <taxon>malvids</taxon>
        <taxon>Malvales</taxon>
        <taxon>Malvaceae</taxon>
        <taxon>Malvoideae</taxon>
        <taxon>Gossypium</taxon>
    </lineage>
</organism>
<dbReference type="AlphaFoldDB" id="A0A9D3ZLA6"/>
<dbReference type="EMBL" id="JAIQCV010000011">
    <property type="protein sequence ID" value="KAH1047041.1"/>
    <property type="molecule type" value="Genomic_DNA"/>
</dbReference>
<dbReference type="PANTHER" id="PTHR48200">
    <property type="entry name" value="PROTEIN, PUTATIVE-RELATED"/>
    <property type="match status" value="1"/>
</dbReference>
<dbReference type="PANTHER" id="PTHR48200:SF1">
    <property type="entry name" value="AMINOTRANSFERASE-LIKE PLANT MOBILE DOMAIN-CONTAINING PROTEIN"/>
    <property type="match status" value="1"/>
</dbReference>
<feature type="coiled-coil region" evidence="1">
    <location>
        <begin position="233"/>
        <end position="346"/>
    </location>
</feature>
<accession>A0A9D3ZLA6</accession>
<gene>
    <name evidence="3" type="ORF">J1N35_037825</name>
</gene>
<proteinExistence type="predicted"/>
<keyword evidence="4" id="KW-1185">Reference proteome</keyword>
<evidence type="ECO:0000259" key="2">
    <source>
        <dbReference type="Pfam" id="PF24924"/>
    </source>
</evidence>
<keyword evidence="1" id="KW-0175">Coiled coil</keyword>
<dbReference type="Proteomes" id="UP000828251">
    <property type="component" value="Unassembled WGS sequence"/>
</dbReference>
<evidence type="ECO:0000313" key="3">
    <source>
        <dbReference type="EMBL" id="KAH1047041.1"/>
    </source>
</evidence>
<comment type="caution">
    <text evidence="3">The sequence shown here is derived from an EMBL/GenBank/DDBJ whole genome shotgun (WGS) entry which is preliminary data.</text>
</comment>
<reference evidence="3 4" key="1">
    <citation type="journal article" date="2021" name="Plant Biotechnol. J.">
        <title>Multi-omics assisted identification of the key and species-specific regulatory components of drought-tolerant mechanisms in Gossypium stocksii.</title>
        <authorList>
            <person name="Yu D."/>
            <person name="Ke L."/>
            <person name="Zhang D."/>
            <person name="Wu Y."/>
            <person name="Sun Y."/>
            <person name="Mei J."/>
            <person name="Sun J."/>
            <person name="Sun Y."/>
        </authorList>
    </citation>
    <scope>NUCLEOTIDE SEQUENCE [LARGE SCALE GENOMIC DNA]</scope>
    <source>
        <strain evidence="4">cv. E1</strain>
        <tissue evidence="3">Leaf</tissue>
    </source>
</reference>
<dbReference type="InterPro" id="IPR056647">
    <property type="entry name" value="DUF7745"/>
</dbReference>
<dbReference type="OrthoDB" id="1002396at2759"/>
<dbReference type="Pfam" id="PF24924">
    <property type="entry name" value="DUF7745"/>
    <property type="match status" value="1"/>
</dbReference>
<evidence type="ECO:0000313" key="4">
    <source>
        <dbReference type="Proteomes" id="UP000828251"/>
    </source>
</evidence>
<protein>
    <recommendedName>
        <fullName evidence="2">DUF7745 domain-containing protein</fullName>
    </recommendedName>
</protein>
<evidence type="ECO:0000256" key="1">
    <source>
        <dbReference type="SAM" id="Coils"/>
    </source>
</evidence>
<name>A0A9D3ZLA6_9ROSI</name>